<keyword evidence="2" id="KW-1185">Reference proteome</keyword>
<sequence>MESHILKSLNSAGNFQSDTIKLGDLEVCKKYLISDEKMVKTRYGEKVVVSLVDKGTEKVFLPDRFNKILTDDHLRLMTKQCYFIYLGKKDIGVKPIQHTKSNFLSTELIFI</sequence>
<evidence type="ECO:0000313" key="2">
    <source>
        <dbReference type="Proteomes" id="UP000887159"/>
    </source>
</evidence>
<dbReference type="AlphaFoldDB" id="A0A8X6RLG4"/>
<proteinExistence type="predicted"/>
<reference evidence="1" key="1">
    <citation type="submission" date="2020-08" db="EMBL/GenBank/DDBJ databases">
        <title>Multicomponent nature underlies the extraordinary mechanical properties of spider dragline silk.</title>
        <authorList>
            <person name="Kono N."/>
            <person name="Nakamura H."/>
            <person name="Mori M."/>
            <person name="Yoshida Y."/>
            <person name="Ohtoshi R."/>
            <person name="Malay A.D."/>
            <person name="Moran D.A.P."/>
            <person name="Tomita M."/>
            <person name="Numata K."/>
            <person name="Arakawa K."/>
        </authorList>
    </citation>
    <scope>NUCLEOTIDE SEQUENCE</scope>
</reference>
<gene>
    <name evidence="1" type="ORF">TNCV_1998201</name>
</gene>
<evidence type="ECO:0000313" key="1">
    <source>
        <dbReference type="EMBL" id="GFX97088.1"/>
    </source>
</evidence>
<dbReference type="Proteomes" id="UP000887159">
    <property type="component" value="Unassembled WGS sequence"/>
</dbReference>
<protein>
    <submittedName>
        <fullName evidence="1">Uncharacterized protein</fullName>
    </submittedName>
</protein>
<accession>A0A8X6RLG4</accession>
<comment type="caution">
    <text evidence="1">The sequence shown here is derived from an EMBL/GenBank/DDBJ whole genome shotgun (WGS) entry which is preliminary data.</text>
</comment>
<name>A0A8X6RLG4_TRICX</name>
<dbReference type="EMBL" id="BMAU01021195">
    <property type="protein sequence ID" value="GFX97088.1"/>
    <property type="molecule type" value="Genomic_DNA"/>
</dbReference>
<organism evidence="1 2">
    <name type="scientific">Trichonephila clavipes</name>
    <name type="common">Golden silk orbweaver</name>
    <name type="synonym">Nephila clavipes</name>
    <dbReference type="NCBI Taxonomy" id="2585209"/>
    <lineage>
        <taxon>Eukaryota</taxon>
        <taxon>Metazoa</taxon>
        <taxon>Ecdysozoa</taxon>
        <taxon>Arthropoda</taxon>
        <taxon>Chelicerata</taxon>
        <taxon>Arachnida</taxon>
        <taxon>Araneae</taxon>
        <taxon>Araneomorphae</taxon>
        <taxon>Entelegynae</taxon>
        <taxon>Araneoidea</taxon>
        <taxon>Nephilidae</taxon>
        <taxon>Trichonephila</taxon>
    </lineage>
</organism>